<proteinExistence type="predicted"/>
<dbReference type="AlphaFoldDB" id="A0A8H7XQD5"/>
<evidence type="ECO:0008006" key="2">
    <source>
        <dbReference type="Google" id="ProtNLM"/>
    </source>
</evidence>
<reference evidence="1" key="1">
    <citation type="submission" date="2021-02" db="EMBL/GenBank/DDBJ databases">
        <title>Psilocybe cubensis genome.</title>
        <authorList>
            <person name="Mckernan K.J."/>
            <person name="Crawford S."/>
            <person name="Trippe A."/>
            <person name="Kane L.T."/>
            <person name="Mclaughlin S."/>
        </authorList>
    </citation>
    <scope>NUCLEOTIDE SEQUENCE [LARGE SCALE GENOMIC DNA]</scope>
    <source>
        <strain evidence="1">MGC-MH-2018</strain>
    </source>
</reference>
<gene>
    <name evidence="1" type="ORF">JR316_010538</name>
</gene>
<comment type="caution">
    <text evidence="1">The sequence shown here is derived from an EMBL/GenBank/DDBJ whole genome shotgun (WGS) entry which is preliminary data.</text>
</comment>
<name>A0A8H7XQD5_PSICU</name>
<organism evidence="1">
    <name type="scientific">Psilocybe cubensis</name>
    <name type="common">Psychedelic mushroom</name>
    <name type="synonym">Stropharia cubensis</name>
    <dbReference type="NCBI Taxonomy" id="181762"/>
    <lineage>
        <taxon>Eukaryota</taxon>
        <taxon>Fungi</taxon>
        <taxon>Dikarya</taxon>
        <taxon>Basidiomycota</taxon>
        <taxon>Agaricomycotina</taxon>
        <taxon>Agaricomycetes</taxon>
        <taxon>Agaricomycetidae</taxon>
        <taxon>Agaricales</taxon>
        <taxon>Agaricineae</taxon>
        <taxon>Strophariaceae</taxon>
        <taxon>Psilocybe</taxon>
    </lineage>
</organism>
<accession>A0A8H7XQD5</accession>
<protein>
    <recommendedName>
        <fullName evidence="2">F-box domain-containing protein</fullName>
    </recommendedName>
</protein>
<dbReference type="EMBL" id="JAFIQS010000011">
    <property type="protein sequence ID" value="KAG5164892.1"/>
    <property type="molecule type" value="Genomic_DNA"/>
</dbReference>
<evidence type="ECO:0000313" key="1">
    <source>
        <dbReference type="EMBL" id="KAG5164892.1"/>
    </source>
</evidence>
<sequence>MSNLPVEIMDEIMTTAVSTLLPPSLSSIALVAVRYRILVNKSRFSSISLGSKAQDVDEQYCKRLNSLADLIKGGFSVKIKPPVASFIVSFSLYVRGDTNNLRPLLHNGSLAYIFGVLFRQSPDTPYSPRSKFRRVSLDILNWDYRMPNFDSDTSSEASINGEEQEEQEETFLNFSLADSALTVSFVDFLLNSQITHLHISHIHNIPLNFLLGSKLHHLSLGDVSFSEPDESDINRSTRGITLHSVVIGGMAWVSFEIFGRLISNEPFPPPSSFNTMTKLTLGLGSPRQMEILKELLTVTVHLEDLCLNFVSTSSNGNKTTYMPRSIIEVVFLVQKECIDYTHLSQLRTIEIQTFDCGASFPFVTKLLGRRIPPSLSTIKISNNELHESDSLSMISRSLQLYPFDILDNHFEHSGFRNITMVIFFSVRINDRYNPITFDADAYRKEYYSYVASKFPLCLTRHPPLSLSVPITIQMEYNGEPFEL</sequence>